<organism evidence="2 3">
    <name type="scientific">Pedobacter ginsengiterrae</name>
    <dbReference type="NCBI Taxonomy" id="871696"/>
    <lineage>
        <taxon>Bacteria</taxon>
        <taxon>Pseudomonadati</taxon>
        <taxon>Bacteroidota</taxon>
        <taxon>Sphingobacteriia</taxon>
        <taxon>Sphingobacteriales</taxon>
        <taxon>Sphingobacteriaceae</taxon>
        <taxon>Pedobacter</taxon>
    </lineage>
</organism>
<protein>
    <recommendedName>
        <fullName evidence="1">DUF3857 domain-containing protein</fullName>
    </recommendedName>
</protein>
<dbReference type="Gene3D" id="2.60.120.1130">
    <property type="match status" value="1"/>
</dbReference>
<accession>A0ABP7QCZ3</accession>
<feature type="domain" description="DUF3857" evidence="1">
    <location>
        <begin position="67"/>
        <end position="196"/>
    </location>
</feature>
<keyword evidence="3" id="KW-1185">Reference proteome</keyword>
<sequence>MLCIWITNLYAQTKPTIKKDYKFGKVLPSEFEIKPNSQDSSASAIKLFDIGNCYFEISSTSGSFVYVYERHVRYKILNKNGYDLANFKIELYKNSNSSKEDLNFMDAATYNFIDGKVAISKLNKDAKFSEEFNKNYIFKKFALPNVKEGSIIEFKYKIKSDFIFTLRGWRFQTDIPTLYSEYNVNIPEYLNYKMDVAGYFAVNHTIHRSEGASYVPGISSNAMHDQYTAENVPALKDEAFITTIDDYIPKISFELQSTSFPNQLHQDYTGTWPKIISSLASDENFGLFINKNSYAKSVLPGILKGEKDTLKVIKLIYGYVKSNLKWDKEYSKYTTAVNPKTIFEKKTGSSADINLSLISLLKEAKIMAYPALVSTRSNGTHPGYPIISKFDNVIAVTSIAGKTYFIDATNNDLQFGMVDYENLSHQVFYMDLKNSAGQWIDMEPEFAQERIFSYNLVLDKGNKLRGQINEYSKGYAAFERRNRYRKTNNEAEFLKNYKKDKVGLELSNYKIENLDLLDEILTESMNVVIEDNVEEAGNLVYFNPLLYEKTKENIFKHEERKFPVDFAHPIKETYRIVLNFPEDYEVEKLPKSAAYKLPDGNGTFTISYVSEGKVLMVKSTIAINKTLYAPEEYFDLKELFKAVVDKQAEQIVFKKKS</sequence>
<dbReference type="Pfam" id="PF12969">
    <property type="entry name" value="DUF3857"/>
    <property type="match status" value="1"/>
</dbReference>
<dbReference type="Proteomes" id="UP001501081">
    <property type="component" value="Unassembled WGS sequence"/>
</dbReference>
<dbReference type="InterPro" id="IPR024618">
    <property type="entry name" value="DUF3857"/>
</dbReference>
<dbReference type="Gene3D" id="3.10.620.30">
    <property type="match status" value="1"/>
</dbReference>
<gene>
    <name evidence="2" type="ORF">GCM10022246_35470</name>
</gene>
<evidence type="ECO:0000313" key="2">
    <source>
        <dbReference type="EMBL" id="GAA3980289.1"/>
    </source>
</evidence>
<dbReference type="EMBL" id="BAABAK010000019">
    <property type="protein sequence ID" value="GAA3980289.1"/>
    <property type="molecule type" value="Genomic_DNA"/>
</dbReference>
<proteinExistence type="predicted"/>
<dbReference type="Gene3D" id="2.60.40.3140">
    <property type="match status" value="1"/>
</dbReference>
<evidence type="ECO:0000313" key="3">
    <source>
        <dbReference type="Proteomes" id="UP001501081"/>
    </source>
</evidence>
<reference evidence="3" key="1">
    <citation type="journal article" date="2019" name="Int. J. Syst. Evol. Microbiol.">
        <title>The Global Catalogue of Microorganisms (GCM) 10K type strain sequencing project: providing services to taxonomists for standard genome sequencing and annotation.</title>
        <authorList>
            <consortium name="The Broad Institute Genomics Platform"/>
            <consortium name="The Broad Institute Genome Sequencing Center for Infectious Disease"/>
            <person name="Wu L."/>
            <person name="Ma J."/>
        </authorList>
    </citation>
    <scope>NUCLEOTIDE SEQUENCE [LARGE SCALE GENOMIC DNA]</scope>
    <source>
        <strain evidence="3">JCM 17338</strain>
    </source>
</reference>
<name>A0ABP7QCZ3_9SPHI</name>
<comment type="caution">
    <text evidence="2">The sequence shown here is derived from an EMBL/GenBank/DDBJ whole genome shotgun (WGS) entry which is preliminary data.</text>
</comment>
<evidence type="ECO:0000259" key="1">
    <source>
        <dbReference type="Pfam" id="PF12969"/>
    </source>
</evidence>
<dbReference type="RefSeq" id="WP_344769190.1">
    <property type="nucleotide sequence ID" value="NZ_BAABAK010000019.1"/>
</dbReference>